<reference evidence="1" key="1">
    <citation type="submission" date="2021-01" db="EMBL/GenBank/DDBJ databases">
        <authorList>
            <person name="Corre E."/>
            <person name="Pelletier E."/>
            <person name="Niang G."/>
            <person name="Scheremetjew M."/>
            <person name="Finn R."/>
            <person name="Kale V."/>
            <person name="Holt S."/>
            <person name="Cochrane G."/>
            <person name="Meng A."/>
            <person name="Brown T."/>
            <person name="Cohen L."/>
        </authorList>
    </citation>
    <scope>NUCLEOTIDE SEQUENCE</scope>
    <source>
        <strain evidence="1">SoJaBio B1-5/56/2</strain>
    </source>
</reference>
<dbReference type="AlphaFoldDB" id="A0A7S4KNF5"/>
<gene>
    <name evidence="1" type="ORF">NAES01612_LOCUS8971</name>
</gene>
<accession>A0A7S4KNF5</accession>
<protein>
    <submittedName>
        <fullName evidence="1">Uncharacterized protein</fullName>
    </submittedName>
</protein>
<dbReference type="EMBL" id="HBKR01013542">
    <property type="protein sequence ID" value="CAE2300391.1"/>
    <property type="molecule type" value="Transcribed_RNA"/>
</dbReference>
<proteinExistence type="predicted"/>
<organism evidence="1">
    <name type="scientific">Paramoeba aestuarina</name>
    <dbReference type="NCBI Taxonomy" id="180227"/>
    <lineage>
        <taxon>Eukaryota</taxon>
        <taxon>Amoebozoa</taxon>
        <taxon>Discosea</taxon>
        <taxon>Flabellinia</taxon>
        <taxon>Dactylopodida</taxon>
        <taxon>Paramoebidae</taxon>
        <taxon>Paramoeba</taxon>
    </lineage>
</organism>
<sequence length="323" mass="36022">MDFVPEISYQEAHQEIGEVVSAWLSVQMEELGLGVDDKQASKVLEDWVARTQTFLDPLIAAFELESYYFFEVPCYLKYPDSATNGNSLCYQPEGGCQCGNRWTQNSVTLMAGLPQVTIQNADAMHSVQQIPPPPFPAINNTCSSPNPLCVLETDTVTQNIYNANITTDDPLYPLGAIEMRTEMKSRQALQEAAGVLNPDFNITDSDTQCEEINQWTFDWALSSAGERSATRFNQLGQRLLFGLDVVVSEEYSWINSPMTYTSTTLDQEEVILINSTAWAVSTSFEPANSAGVHYCKVLSPAWAMEWIYVDSLRLNDSLQSQVS</sequence>
<name>A0A7S4KNF5_9EUKA</name>
<evidence type="ECO:0000313" key="1">
    <source>
        <dbReference type="EMBL" id="CAE2300391.1"/>
    </source>
</evidence>